<organism evidence="1 2">
    <name type="scientific">Croceibacterium xixiisoli</name>
    <dbReference type="NCBI Taxonomy" id="1476466"/>
    <lineage>
        <taxon>Bacteria</taxon>
        <taxon>Pseudomonadati</taxon>
        <taxon>Pseudomonadota</taxon>
        <taxon>Alphaproteobacteria</taxon>
        <taxon>Sphingomonadales</taxon>
        <taxon>Erythrobacteraceae</taxon>
        <taxon>Croceibacterium</taxon>
    </lineage>
</organism>
<name>A0A6I4TSR8_9SPHN</name>
<dbReference type="RefSeq" id="WP_161389880.1">
    <property type="nucleotide sequence ID" value="NZ_JBHSCP010000001.1"/>
</dbReference>
<sequence>MNETLLNRIVELRARLAAEPAAPLFGDIPAGSVNPQTGSPLWDDFLRVADGARFGSVDLFSSSEISGKQFYLQGRTDALVIGQILYLPLILDKNTGCLALMRDDTIVDLGPCDPFIETFLLGPRYVEIEESFVDDDWCTIVSR</sequence>
<reference evidence="1 2" key="1">
    <citation type="submission" date="2019-12" db="EMBL/GenBank/DDBJ databases">
        <title>Genomic-based taxomic classification of the family Erythrobacteraceae.</title>
        <authorList>
            <person name="Xu L."/>
        </authorList>
    </citation>
    <scope>NUCLEOTIDE SEQUENCE [LARGE SCALE GENOMIC DNA]</scope>
    <source>
        <strain evidence="1 2">S36</strain>
    </source>
</reference>
<evidence type="ECO:0000313" key="1">
    <source>
        <dbReference type="EMBL" id="MXO98220.1"/>
    </source>
</evidence>
<protein>
    <submittedName>
        <fullName evidence="1">Uncharacterized protein</fullName>
    </submittedName>
</protein>
<evidence type="ECO:0000313" key="2">
    <source>
        <dbReference type="Proteomes" id="UP000469430"/>
    </source>
</evidence>
<dbReference type="Proteomes" id="UP000469430">
    <property type="component" value="Unassembled WGS sequence"/>
</dbReference>
<comment type="caution">
    <text evidence="1">The sequence shown here is derived from an EMBL/GenBank/DDBJ whole genome shotgun (WGS) entry which is preliminary data.</text>
</comment>
<proteinExistence type="predicted"/>
<dbReference type="OrthoDB" id="8611321at2"/>
<dbReference type="AlphaFoldDB" id="A0A6I4TSR8"/>
<dbReference type="EMBL" id="WTYJ01000001">
    <property type="protein sequence ID" value="MXO98220.1"/>
    <property type="molecule type" value="Genomic_DNA"/>
</dbReference>
<accession>A0A6I4TSR8</accession>
<keyword evidence="2" id="KW-1185">Reference proteome</keyword>
<gene>
    <name evidence="1" type="ORF">GRI97_04370</name>
</gene>